<dbReference type="EMBL" id="FWFD01000013">
    <property type="protein sequence ID" value="SLM86144.1"/>
    <property type="molecule type" value="Genomic_DNA"/>
</dbReference>
<sequence>MELRVLNYFLTVVREKNISRAAEVLHVSQPTLSKQLNELETELGVTLFIRGNRYITLTESGVYLKKRSEEILSLVSQTESNLKINDIIGGTLSIGGGETILFKLIAEVVDELLAIYPDINTQLYSGNFDDISEKIDRGLLDFALVIDPVEKLKYESLQLPYSDTWGILVNKNHSLANKSYITANDLFNVPLFSSNQSLMNHQLYNWFGNKKNHLNITGHYNLLYNASLLSDVGNIAVLCIDGIINTAGTNLKFIELFPKMTSPVYLIWKKDVVLSNISNLFLKNLKIKIECLEKADKSYE</sequence>
<keyword evidence="3" id="KW-0238">DNA-binding</keyword>
<keyword evidence="4" id="KW-0804">Transcription</keyword>
<dbReference type="Proteomes" id="UP000195918">
    <property type="component" value="Unassembled WGS sequence"/>
</dbReference>
<evidence type="ECO:0000256" key="3">
    <source>
        <dbReference type="ARBA" id="ARBA00023125"/>
    </source>
</evidence>
<dbReference type="InterPro" id="IPR036390">
    <property type="entry name" value="WH_DNA-bd_sf"/>
</dbReference>
<name>A0A1X6WPA7_9ENTE</name>
<dbReference type="InterPro" id="IPR036388">
    <property type="entry name" value="WH-like_DNA-bd_sf"/>
</dbReference>
<dbReference type="Pfam" id="PF00126">
    <property type="entry name" value="HTH_1"/>
    <property type="match status" value="1"/>
</dbReference>
<keyword evidence="7" id="KW-1185">Reference proteome</keyword>
<dbReference type="InterPro" id="IPR050950">
    <property type="entry name" value="HTH-type_LysR_regulators"/>
</dbReference>
<accession>A0A1X6WPA7</accession>
<feature type="domain" description="HTH lysR-type" evidence="5">
    <location>
        <begin position="1"/>
        <end position="58"/>
    </location>
</feature>
<evidence type="ECO:0000256" key="4">
    <source>
        <dbReference type="ARBA" id="ARBA00023163"/>
    </source>
</evidence>
<comment type="similarity">
    <text evidence="1">Belongs to the LysR transcriptional regulatory family.</text>
</comment>
<dbReference type="FunFam" id="1.10.10.10:FF:000001">
    <property type="entry name" value="LysR family transcriptional regulator"/>
    <property type="match status" value="1"/>
</dbReference>
<reference evidence="7" key="1">
    <citation type="submission" date="2017-02" db="EMBL/GenBank/DDBJ databases">
        <authorList>
            <person name="Dridi B."/>
        </authorList>
    </citation>
    <scope>NUCLEOTIDE SEQUENCE [LARGE SCALE GENOMIC DNA]</scope>
    <source>
        <strain evidence="7">bH819</strain>
    </source>
</reference>
<organism evidence="6 7">
    <name type="scientific">Vagococcus fluvialis bH819</name>
    <dbReference type="NCBI Taxonomy" id="1255619"/>
    <lineage>
        <taxon>Bacteria</taxon>
        <taxon>Bacillati</taxon>
        <taxon>Bacillota</taxon>
        <taxon>Bacilli</taxon>
        <taxon>Lactobacillales</taxon>
        <taxon>Enterococcaceae</taxon>
        <taxon>Vagococcus</taxon>
    </lineage>
</organism>
<dbReference type="Pfam" id="PF03466">
    <property type="entry name" value="LysR_substrate"/>
    <property type="match status" value="1"/>
</dbReference>
<dbReference type="CDD" id="cd05466">
    <property type="entry name" value="PBP2_LTTR_substrate"/>
    <property type="match status" value="1"/>
</dbReference>
<evidence type="ECO:0000256" key="2">
    <source>
        <dbReference type="ARBA" id="ARBA00023015"/>
    </source>
</evidence>
<dbReference type="InterPro" id="IPR000847">
    <property type="entry name" value="LysR_HTH_N"/>
</dbReference>
<dbReference type="InterPro" id="IPR005119">
    <property type="entry name" value="LysR_subst-bd"/>
</dbReference>
<dbReference type="PRINTS" id="PR00039">
    <property type="entry name" value="HTHLYSR"/>
</dbReference>
<dbReference type="Gene3D" id="3.40.190.290">
    <property type="match status" value="1"/>
</dbReference>
<dbReference type="GO" id="GO:0003700">
    <property type="term" value="F:DNA-binding transcription factor activity"/>
    <property type="evidence" value="ECO:0007669"/>
    <property type="project" value="InterPro"/>
</dbReference>
<dbReference type="GO" id="GO:0005829">
    <property type="term" value="C:cytosol"/>
    <property type="evidence" value="ECO:0007669"/>
    <property type="project" value="TreeGrafter"/>
</dbReference>
<dbReference type="GO" id="GO:0003677">
    <property type="term" value="F:DNA binding"/>
    <property type="evidence" value="ECO:0007669"/>
    <property type="project" value="UniProtKB-KW"/>
</dbReference>
<keyword evidence="2" id="KW-0805">Transcription regulation</keyword>
<dbReference type="PANTHER" id="PTHR30419">
    <property type="entry name" value="HTH-TYPE TRANSCRIPTIONAL REGULATOR YBHD"/>
    <property type="match status" value="1"/>
</dbReference>
<protein>
    <submittedName>
        <fullName evidence="6">Chromosome initiation inhibitor</fullName>
    </submittedName>
</protein>
<dbReference type="RefSeq" id="WP_086951774.1">
    <property type="nucleotide sequence ID" value="NZ_FWFD01000013.1"/>
</dbReference>
<dbReference type="PROSITE" id="PS50931">
    <property type="entry name" value="HTH_LYSR"/>
    <property type="match status" value="1"/>
</dbReference>
<evidence type="ECO:0000259" key="5">
    <source>
        <dbReference type="PROSITE" id="PS50931"/>
    </source>
</evidence>
<gene>
    <name evidence="6" type="ORF">FM121_08650</name>
</gene>
<evidence type="ECO:0000313" key="7">
    <source>
        <dbReference type="Proteomes" id="UP000195918"/>
    </source>
</evidence>
<evidence type="ECO:0000313" key="6">
    <source>
        <dbReference type="EMBL" id="SLM86144.1"/>
    </source>
</evidence>
<dbReference type="PANTHER" id="PTHR30419:SF8">
    <property type="entry name" value="NITROGEN ASSIMILATION TRANSCRIPTIONAL ACTIVATOR-RELATED"/>
    <property type="match status" value="1"/>
</dbReference>
<dbReference type="OrthoDB" id="9803735at2"/>
<dbReference type="SUPFAM" id="SSF46785">
    <property type="entry name" value="Winged helix' DNA-binding domain"/>
    <property type="match status" value="1"/>
</dbReference>
<dbReference type="AlphaFoldDB" id="A0A1X6WPA7"/>
<proteinExistence type="inferred from homology"/>
<dbReference type="SUPFAM" id="SSF53850">
    <property type="entry name" value="Periplasmic binding protein-like II"/>
    <property type="match status" value="1"/>
</dbReference>
<dbReference type="Gene3D" id="1.10.10.10">
    <property type="entry name" value="Winged helix-like DNA-binding domain superfamily/Winged helix DNA-binding domain"/>
    <property type="match status" value="1"/>
</dbReference>
<evidence type="ECO:0000256" key="1">
    <source>
        <dbReference type="ARBA" id="ARBA00009437"/>
    </source>
</evidence>